<dbReference type="GeneID" id="92038931"/>
<dbReference type="Proteomes" id="UP001433268">
    <property type="component" value="Unassembled WGS sequence"/>
</dbReference>
<evidence type="ECO:0000313" key="2">
    <source>
        <dbReference type="Proteomes" id="UP001433268"/>
    </source>
</evidence>
<sequence>MSTIPLISQLKSAWQFVTGDAEGAKETWHQFTDAWTQHPGQTILDMAESVPLIGHIIGIFPTIGVESARHGRFQPHGYIATGSEAAAGDWRGGIFDSVALGVGDGWVGSEGGSGRTTKVYRVEGESYVRSGNTVTWESNRRLFPDGDGVIADPHKFPTVKYYTRGNKGDGKAVVLGLSSHRSSGNMLFMNYGERARADAFYAQRLLQYREAVDQMEERGI</sequence>
<proteinExistence type="predicted"/>
<organism evidence="1 2">
    <name type="scientific">Apiospora hydei</name>
    <dbReference type="NCBI Taxonomy" id="1337664"/>
    <lineage>
        <taxon>Eukaryota</taxon>
        <taxon>Fungi</taxon>
        <taxon>Dikarya</taxon>
        <taxon>Ascomycota</taxon>
        <taxon>Pezizomycotina</taxon>
        <taxon>Sordariomycetes</taxon>
        <taxon>Xylariomycetidae</taxon>
        <taxon>Amphisphaeriales</taxon>
        <taxon>Apiosporaceae</taxon>
        <taxon>Apiospora</taxon>
    </lineage>
</organism>
<protein>
    <submittedName>
        <fullName evidence="1">Uncharacterized protein</fullName>
    </submittedName>
</protein>
<evidence type="ECO:0000313" key="1">
    <source>
        <dbReference type="EMBL" id="KAK8094871.1"/>
    </source>
</evidence>
<dbReference type="RefSeq" id="XP_066675644.1">
    <property type="nucleotide sequence ID" value="XM_066805871.1"/>
</dbReference>
<accession>A0ABR1XDW9</accession>
<dbReference type="EMBL" id="JAQQWN010000002">
    <property type="protein sequence ID" value="KAK8094871.1"/>
    <property type="molecule type" value="Genomic_DNA"/>
</dbReference>
<keyword evidence="2" id="KW-1185">Reference proteome</keyword>
<comment type="caution">
    <text evidence="1">The sequence shown here is derived from an EMBL/GenBank/DDBJ whole genome shotgun (WGS) entry which is preliminary data.</text>
</comment>
<name>A0ABR1XDW9_9PEZI</name>
<reference evidence="1 2" key="1">
    <citation type="submission" date="2023-01" db="EMBL/GenBank/DDBJ databases">
        <title>Analysis of 21 Apiospora genomes using comparative genomics revels a genus with tremendous synthesis potential of carbohydrate active enzymes and secondary metabolites.</title>
        <authorList>
            <person name="Sorensen T."/>
        </authorList>
    </citation>
    <scope>NUCLEOTIDE SEQUENCE [LARGE SCALE GENOMIC DNA]</scope>
    <source>
        <strain evidence="1 2">CBS 114990</strain>
    </source>
</reference>
<gene>
    <name evidence="1" type="ORF">PG997_001556</name>
</gene>